<accession>A0ABW5ACC8</accession>
<keyword evidence="2" id="KW-1185">Reference proteome</keyword>
<sequence>MDLTLIRDAVDAVNPSDDAGQKAKRSLSRLLGIIETIAYGSF</sequence>
<organism evidence="1 2">
    <name type="scientific">Rhodobacter lacus</name>
    <dbReference type="NCBI Taxonomy" id="1641972"/>
    <lineage>
        <taxon>Bacteria</taxon>
        <taxon>Pseudomonadati</taxon>
        <taxon>Pseudomonadota</taxon>
        <taxon>Alphaproteobacteria</taxon>
        <taxon>Rhodobacterales</taxon>
        <taxon>Rhodobacter group</taxon>
        <taxon>Rhodobacter</taxon>
    </lineage>
</organism>
<name>A0ABW5ACC8_9RHOB</name>
<dbReference type="RefSeq" id="WP_377393025.1">
    <property type="nucleotide sequence ID" value="NZ_JBHUIX010000018.1"/>
</dbReference>
<comment type="caution">
    <text evidence="1">The sequence shown here is derived from an EMBL/GenBank/DDBJ whole genome shotgun (WGS) entry which is preliminary data.</text>
</comment>
<evidence type="ECO:0000313" key="1">
    <source>
        <dbReference type="EMBL" id="MFD2175705.1"/>
    </source>
</evidence>
<evidence type="ECO:0000313" key="2">
    <source>
        <dbReference type="Proteomes" id="UP001597413"/>
    </source>
</evidence>
<dbReference type="EMBL" id="JBHUIX010000018">
    <property type="protein sequence ID" value="MFD2175705.1"/>
    <property type="molecule type" value="Genomic_DNA"/>
</dbReference>
<protein>
    <submittedName>
        <fullName evidence="1">Uncharacterized protein</fullName>
    </submittedName>
</protein>
<dbReference type="Proteomes" id="UP001597413">
    <property type="component" value="Unassembled WGS sequence"/>
</dbReference>
<gene>
    <name evidence="1" type="ORF">ACFSM0_16545</name>
</gene>
<proteinExistence type="predicted"/>
<reference evidence="2" key="1">
    <citation type="journal article" date="2019" name="Int. J. Syst. Evol. Microbiol.">
        <title>The Global Catalogue of Microorganisms (GCM) 10K type strain sequencing project: providing services to taxonomists for standard genome sequencing and annotation.</title>
        <authorList>
            <consortium name="The Broad Institute Genomics Platform"/>
            <consortium name="The Broad Institute Genome Sequencing Center for Infectious Disease"/>
            <person name="Wu L."/>
            <person name="Ma J."/>
        </authorList>
    </citation>
    <scope>NUCLEOTIDE SEQUENCE [LARGE SCALE GENOMIC DNA]</scope>
    <source>
        <strain evidence="2">CCUG 55131</strain>
    </source>
</reference>